<dbReference type="OrthoDB" id="9785707at2"/>
<sequence>MKNNELFYQLALTLVPNVGDARAKALVNHFGSAKAIFKAKLQDLERVEGTGPLSASSIKAFNDFSLVEQEMAFIEKYKIQTLFLTDPKYPQRLLQCYDSPAMLFYKGTADLNASKMVAIVGTRKCTDYGKDFTDKLVNALEQENVVIVSGLAYGIDAAAHKAALKYKLPTVGTVAHGLNKMYPAAHAELAKDMLKQGGGILTEFFSHTIADVHHFPLRNRIVAGMCDATIVIESEINGGSMITAKLADGYNRDVFALPGRTTDKKSSGCNYLVKHNKAMLLTEPDDLLEVMGWKKASTSKPSPQRELFIELTPEEKSIVQLLQEKETVHIDEINLRSDFSSSITAATILNLELKHVVASLPGKLYKLQ</sequence>
<dbReference type="InterPro" id="IPR003488">
    <property type="entry name" value="DprA"/>
</dbReference>
<accession>A0A172TZU2</accession>
<organism evidence="7 8">
    <name type="scientific">Flavisolibacter tropicus</name>
    <dbReference type="NCBI Taxonomy" id="1492898"/>
    <lineage>
        <taxon>Bacteria</taxon>
        <taxon>Pseudomonadati</taxon>
        <taxon>Bacteroidota</taxon>
        <taxon>Chitinophagia</taxon>
        <taxon>Chitinophagales</taxon>
        <taxon>Chitinophagaceae</taxon>
        <taxon>Flavisolibacter</taxon>
    </lineage>
</organism>
<feature type="domain" description="DisA/LigA helix-hairpin-helix motif" evidence="5">
    <location>
        <begin position="15"/>
        <end position="61"/>
    </location>
</feature>
<dbReference type="RefSeq" id="WP_066407402.1">
    <property type="nucleotide sequence ID" value="NZ_CP011390.1"/>
</dbReference>
<evidence type="ECO:0000259" key="6">
    <source>
        <dbReference type="Pfam" id="PF17782"/>
    </source>
</evidence>
<dbReference type="GO" id="GO:0006281">
    <property type="term" value="P:DNA repair"/>
    <property type="evidence" value="ECO:0007669"/>
    <property type="project" value="UniProtKB-KW"/>
</dbReference>
<dbReference type="Pfam" id="PF02481">
    <property type="entry name" value="DNA_processg_A"/>
    <property type="match status" value="1"/>
</dbReference>
<name>A0A172TZU2_9BACT</name>
<evidence type="ECO:0000256" key="1">
    <source>
        <dbReference type="ARBA" id="ARBA00006525"/>
    </source>
</evidence>
<dbReference type="Pfam" id="PF17782">
    <property type="entry name" value="WHD_DprA"/>
    <property type="match status" value="1"/>
</dbReference>
<protein>
    <submittedName>
        <fullName evidence="7">DNA processing protein DprA</fullName>
    </submittedName>
</protein>
<dbReference type="InterPro" id="IPR036388">
    <property type="entry name" value="WH-like_DNA-bd_sf"/>
</dbReference>
<dbReference type="InterPro" id="IPR057666">
    <property type="entry name" value="DrpA_SLOG"/>
</dbReference>
<feature type="domain" description="Smf/DprA SLOG" evidence="4">
    <location>
        <begin position="81"/>
        <end position="290"/>
    </location>
</feature>
<dbReference type="Gene3D" id="1.10.10.10">
    <property type="entry name" value="Winged helix-like DNA-binding domain superfamily/Winged helix DNA-binding domain"/>
    <property type="match status" value="1"/>
</dbReference>
<feature type="domain" description="DprA winged helix" evidence="6">
    <location>
        <begin position="310"/>
        <end position="363"/>
    </location>
</feature>
<dbReference type="EMBL" id="CP011390">
    <property type="protein sequence ID" value="ANE52621.1"/>
    <property type="molecule type" value="Genomic_DNA"/>
</dbReference>
<dbReference type="Proteomes" id="UP000077177">
    <property type="component" value="Chromosome"/>
</dbReference>
<comment type="similarity">
    <text evidence="1">Belongs to the DprA/Smf family.</text>
</comment>
<dbReference type="InterPro" id="IPR041663">
    <property type="entry name" value="DisA/LigA_HHH"/>
</dbReference>
<dbReference type="InterPro" id="IPR041614">
    <property type="entry name" value="DprA_WH"/>
</dbReference>
<reference evidence="7 8" key="2">
    <citation type="journal article" date="2016" name="Int. J. Syst. Evol. Microbiol.">
        <title>Flavisolibacter tropicus sp. nov., isolated from tropical soil.</title>
        <authorList>
            <person name="Lee J.J."/>
            <person name="Kang M.S."/>
            <person name="Kim G.S."/>
            <person name="Lee C.S."/>
            <person name="Lim S."/>
            <person name="Lee J."/>
            <person name="Roh S.H."/>
            <person name="Kang H."/>
            <person name="Ha J.M."/>
            <person name="Bae S."/>
            <person name="Jung H.Y."/>
            <person name="Kim M.K."/>
        </authorList>
    </citation>
    <scope>NUCLEOTIDE SEQUENCE [LARGE SCALE GENOMIC DNA]</scope>
    <source>
        <strain evidence="7 8">LCS9</strain>
    </source>
</reference>
<keyword evidence="8" id="KW-1185">Reference proteome</keyword>
<evidence type="ECO:0000259" key="5">
    <source>
        <dbReference type="Pfam" id="PF12826"/>
    </source>
</evidence>
<gene>
    <name evidence="7" type="ORF">SY85_21195</name>
</gene>
<dbReference type="InterPro" id="IPR010994">
    <property type="entry name" value="RuvA_2-like"/>
</dbReference>
<dbReference type="PANTHER" id="PTHR43022">
    <property type="entry name" value="PROTEIN SMF"/>
    <property type="match status" value="1"/>
</dbReference>
<dbReference type="Gene3D" id="3.40.50.450">
    <property type="match status" value="1"/>
</dbReference>
<reference evidence="8" key="1">
    <citation type="submission" date="2015-01" db="EMBL/GenBank/DDBJ databases">
        <title>Flavisolibacter sp./LCS9/ whole genome sequencing.</title>
        <authorList>
            <person name="Kim M.K."/>
            <person name="Srinivasan S."/>
            <person name="Lee J.-J."/>
        </authorList>
    </citation>
    <scope>NUCLEOTIDE SEQUENCE [LARGE SCALE GENOMIC DNA]</scope>
    <source>
        <strain evidence="8">LCS9</strain>
    </source>
</reference>
<evidence type="ECO:0000259" key="4">
    <source>
        <dbReference type="Pfam" id="PF02481"/>
    </source>
</evidence>
<dbReference type="PANTHER" id="PTHR43022:SF1">
    <property type="entry name" value="PROTEIN SMF"/>
    <property type="match status" value="1"/>
</dbReference>
<proteinExistence type="inferred from homology"/>
<keyword evidence="2" id="KW-0227">DNA damage</keyword>
<evidence type="ECO:0000313" key="8">
    <source>
        <dbReference type="Proteomes" id="UP000077177"/>
    </source>
</evidence>
<evidence type="ECO:0000256" key="3">
    <source>
        <dbReference type="ARBA" id="ARBA00023204"/>
    </source>
</evidence>
<evidence type="ECO:0000256" key="2">
    <source>
        <dbReference type="ARBA" id="ARBA00022763"/>
    </source>
</evidence>
<dbReference type="KEGG" id="fla:SY85_21195"/>
<dbReference type="PATRIC" id="fig|1492898.3.peg.4598"/>
<dbReference type="AlphaFoldDB" id="A0A172TZU2"/>
<keyword evidence="3" id="KW-0234">DNA repair</keyword>
<dbReference type="NCBIfam" id="TIGR00732">
    <property type="entry name" value="dprA"/>
    <property type="match status" value="1"/>
</dbReference>
<evidence type="ECO:0000313" key="7">
    <source>
        <dbReference type="EMBL" id="ANE52621.1"/>
    </source>
</evidence>
<dbReference type="STRING" id="1492898.SY85_21195"/>
<dbReference type="GO" id="GO:0009294">
    <property type="term" value="P:DNA-mediated transformation"/>
    <property type="evidence" value="ECO:0007669"/>
    <property type="project" value="InterPro"/>
</dbReference>
<dbReference type="SUPFAM" id="SSF102405">
    <property type="entry name" value="MCP/YpsA-like"/>
    <property type="match status" value="1"/>
</dbReference>
<dbReference type="Pfam" id="PF12826">
    <property type="entry name" value="HHH_2"/>
    <property type="match status" value="1"/>
</dbReference>
<dbReference type="SUPFAM" id="SSF47781">
    <property type="entry name" value="RuvA domain 2-like"/>
    <property type="match status" value="1"/>
</dbReference>